<dbReference type="GO" id="GO:0005524">
    <property type="term" value="F:ATP binding"/>
    <property type="evidence" value="ECO:0007669"/>
    <property type="project" value="UniProtKB-KW"/>
</dbReference>
<dbReference type="InterPro" id="IPR027417">
    <property type="entry name" value="P-loop_NTPase"/>
</dbReference>
<dbReference type="PANTHER" id="PTHR42788:SF13">
    <property type="entry name" value="ALIPHATIC SULFONATES IMPORT ATP-BINDING PROTEIN SSUB"/>
    <property type="match status" value="1"/>
</dbReference>
<dbReference type="InterPro" id="IPR003439">
    <property type="entry name" value="ABC_transporter-like_ATP-bd"/>
</dbReference>
<dbReference type="InterPro" id="IPR017871">
    <property type="entry name" value="ABC_transporter-like_CS"/>
</dbReference>
<keyword evidence="1" id="KW-0813">Transport</keyword>
<evidence type="ECO:0000313" key="6">
    <source>
        <dbReference type="EMBL" id="MZP41613.1"/>
    </source>
</evidence>
<dbReference type="AlphaFoldDB" id="A0A845LDI8"/>
<dbReference type="RefSeq" id="WP_161260193.1">
    <property type="nucleotide sequence ID" value="NZ_JAFBDC010000001.1"/>
</dbReference>
<dbReference type="GO" id="GO:0016887">
    <property type="term" value="F:ATP hydrolysis activity"/>
    <property type="evidence" value="ECO:0007669"/>
    <property type="project" value="InterPro"/>
</dbReference>
<keyword evidence="3 6" id="KW-0067">ATP-binding</keyword>
<dbReference type="OrthoDB" id="9801958at2"/>
<evidence type="ECO:0000256" key="2">
    <source>
        <dbReference type="ARBA" id="ARBA00022741"/>
    </source>
</evidence>
<dbReference type="SMART" id="SM00382">
    <property type="entry name" value="AAA"/>
    <property type="match status" value="1"/>
</dbReference>
<dbReference type="CDD" id="cd03293">
    <property type="entry name" value="ABC_NrtD_SsuB_transporters"/>
    <property type="match status" value="1"/>
</dbReference>
<dbReference type="EMBL" id="WXEX01000001">
    <property type="protein sequence ID" value="MZP41613.1"/>
    <property type="molecule type" value="Genomic_DNA"/>
</dbReference>
<dbReference type="Proteomes" id="UP000471031">
    <property type="component" value="Unassembled WGS sequence"/>
</dbReference>
<dbReference type="InterPro" id="IPR050166">
    <property type="entry name" value="ABC_transporter_ATP-bind"/>
</dbReference>
<protein>
    <submittedName>
        <fullName evidence="6">ATP-binding cassette domain-containing protein</fullName>
    </submittedName>
</protein>
<dbReference type="PANTHER" id="PTHR42788">
    <property type="entry name" value="TAURINE IMPORT ATP-BINDING PROTEIN-RELATED"/>
    <property type="match status" value="1"/>
</dbReference>
<name>A0A845LDI8_HELGE</name>
<evidence type="ECO:0000256" key="1">
    <source>
        <dbReference type="ARBA" id="ARBA00022448"/>
    </source>
</evidence>
<dbReference type="PROSITE" id="PS50893">
    <property type="entry name" value="ABC_TRANSPORTER_2"/>
    <property type="match status" value="1"/>
</dbReference>
<keyword evidence="2" id="KW-0547">Nucleotide-binding</keyword>
<keyword evidence="7" id="KW-1185">Reference proteome</keyword>
<dbReference type="SUPFAM" id="SSF52540">
    <property type="entry name" value="P-loop containing nucleoside triphosphate hydrolases"/>
    <property type="match status" value="1"/>
</dbReference>
<comment type="caution">
    <text evidence="6">The sequence shown here is derived from an EMBL/GenBank/DDBJ whole genome shotgun (WGS) entry which is preliminary data.</text>
</comment>
<dbReference type="Pfam" id="PF00005">
    <property type="entry name" value="ABC_tran"/>
    <property type="match status" value="1"/>
</dbReference>
<dbReference type="PROSITE" id="PS00211">
    <property type="entry name" value="ABC_TRANSPORTER_1"/>
    <property type="match status" value="1"/>
</dbReference>
<sequence length="291" mass="32191">MKVEEKQTGVEGEQGRAEGAGKEQPHVDTEPAVRLRDVSVTYQTPKGEIPALAGVDLDIAAGDFVAIVGPSGCGKSTILSLIAGLFAPTSGEVFVGGKAAGLHSARVGYMLQQDFLLPWRTVRDNARLGLELLGEGHQEQEKRVDRLLETYGLGHFLQHHPRELSGGMRQRVALVRTLAVEPEIFLLDEPFSALDYQTRTAIQEEVWRALRASKRTIILVTHDVVEAVAMSDRVIVLSSRPARIQRELPIDFGPERPGPWQARKAAGFHEYVDTLWDELKVYVDREREKGG</sequence>
<feature type="domain" description="ABC transporter" evidence="5">
    <location>
        <begin position="33"/>
        <end position="264"/>
    </location>
</feature>
<accession>A0A845LDI8</accession>
<proteinExistence type="predicted"/>
<gene>
    <name evidence="6" type="ORF">GTO89_01035</name>
</gene>
<dbReference type="Gene3D" id="3.40.50.300">
    <property type="entry name" value="P-loop containing nucleotide triphosphate hydrolases"/>
    <property type="match status" value="1"/>
</dbReference>
<feature type="region of interest" description="Disordered" evidence="4">
    <location>
        <begin position="1"/>
        <end position="32"/>
    </location>
</feature>
<evidence type="ECO:0000313" key="7">
    <source>
        <dbReference type="Proteomes" id="UP000471031"/>
    </source>
</evidence>
<evidence type="ECO:0000259" key="5">
    <source>
        <dbReference type="PROSITE" id="PS50893"/>
    </source>
</evidence>
<organism evidence="6 7">
    <name type="scientific">Heliomicrobium gestii</name>
    <name type="common">Heliobacterium gestii</name>
    <dbReference type="NCBI Taxonomy" id="2699"/>
    <lineage>
        <taxon>Bacteria</taxon>
        <taxon>Bacillati</taxon>
        <taxon>Bacillota</taxon>
        <taxon>Clostridia</taxon>
        <taxon>Eubacteriales</taxon>
        <taxon>Heliobacteriaceae</taxon>
        <taxon>Heliomicrobium</taxon>
    </lineage>
</organism>
<dbReference type="InterPro" id="IPR003593">
    <property type="entry name" value="AAA+_ATPase"/>
</dbReference>
<evidence type="ECO:0000256" key="4">
    <source>
        <dbReference type="SAM" id="MobiDB-lite"/>
    </source>
</evidence>
<evidence type="ECO:0000256" key="3">
    <source>
        <dbReference type="ARBA" id="ARBA00022840"/>
    </source>
</evidence>
<reference evidence="6 7" key="1">
    <citation type="submission" date="2020-01" db="EMBL/GenBank/DDBJ databases">
        <title>Whole genome sequence of Heliobacterium gestii DSM 11169.</title>
        <authorList>
            <person name="Kyndt J.A."/>
            <person name="Meyer T.E."/>
        </authorList>
    </citation>
    <scope>NUCLEOTIDE SEQUENCE [LARGE SCALE GENOMIC DNA]</scope>
    <source>
        <strain evidence="6 7">DSM 11169</strain>
    </source>
</reference>